<evidence type="ECO:0000313" key="3">
    <source>
        <dbReference type="EMBL" id="OGM49721.1"/>
    </source>
</evidence>
<evidence type="ECO:0000256" key="2">
    <source>
        <dbReference type="SAM" id="SignalP"/>
    </source>
</evidence>
<feature type="chain" id="PRO_5009534770" evidence="2">
    <location>
        <begin position="21"/>
        <end position="155"/>
    </location>
</feature>
<dbReference type="Proteomes" id="UP000179179">
    <property type="component" value="Unassembled WGS sequence"/>
</dbReference>
<dbReference type="AlphaFoldDB" id="A0A1F8ADI9"/>
<dbReference type="OrthoDB" id="4510474at2759"/>
<dbReference type="SUPFAM" id="SSF51322">
    <property type="entry name" value="Cyanovirin-N"/>
    <property type="match status" value="1"/>
</dbReference>
<name>A0A1F8ADI9_9EURO</name>
<sequence length="155" mass="16660">MQQALAILVLYLSALAIGQGLPVNNVIPPPRPPPQTPEAMALSLHANCVDIGIATARDDRLGSRPGSSGSPGSPGSSASNSRSETPRMRRAEDIYPDLLVADCNNPQGGRHEIQLSLNRCFGWDPERVGLTVQKKYASCFVIAVACYSIWTFRSL</sequence>
<dbReference type="RefSeq" id="XP_022393438.1">
    <property type="nucleotide sequence ID" value="XM_022529013.1"/>
</dbReference>
<feature type="compositionally biased region" description="Low complexity" evidence="1">
    <location>
        <begin position="63"/>
        <end position="83"/>
    </location>
</feature>
<organism evidence="3 4">
    <name type="scientific">Aspergillus bombycis</name>
    <dbReference type="NCBI Taxonomy" id="109264"/>
    <lineage>
        <taxon>Eukaryota</taxon>
        <taxon>Fungi</taxon>
        <taxon>Dikarya</taxon>
        <taxon>Ascomycota</taxon>
        <taxon>Pezizomycotina</taxon>
        <taxon>Eurotiomycetes</taxon>
        <taxon>Eurotiomycetidae</taxon>
        <taxon>Eurotiales</taxon>
        <taxon>Aspergillaceae</taxon>
        <taxon>Aspergillus</taxon>
    </lineage>
</organism>
<gene>
    <name evidence="3" type="ORF">ABOM_001883</name>
</gene>
<dbReference type="EMBL" id="LYCR01000007">
    <property type="protein sequence ID" value="OGM49721.1"/>
    <property type="molecule type" value="Genomic_DNA"/>
</dbReference>
<keyword evidence="4" id="KW-1185">Reference proteome</keyword>
<proteinExistence type="predicted"/>
<protein>
    <submittedName>
        <fullName evidence="3">Uncharacterized protein</fullName>
    </submittedName>
</protein>
<feature type="region of interest" description="Disordered" evidence="1">
    <location>
        <begin position="58"/>
        <end position="88"/>
    </location>
</feature>
<reference evidence="3 4" key="1">
    <citation type="journal article" date="2016" name="Genome Biol. Evol.">
        <title>Draft genome sequence of an aflatoxigenic Aspergillus species, A. bombycis.</title>
        <authorList>
            <person name="Moore G.G."/>
            <person name="Mack B.M."/>
            <person name="Beltz S.B."/>
            <person name="Gilbert M.K."/>
        </authorList>
    </citation>
    <scope>NUCLEOTIDE SEQUENCE [LARGE SCALE GENOMIC DNA]</scope>
    <source>
        <strain evidence="4">NRRL 26010</strain>
    </source>
</reference>
<keyword evidence="2" id="KW-0732">Signal</keyword>
<comment type="caution">
    <text evidence="3">The sequence shown here is derived from an EMBL/GenBank/DDBJ whole genome shotgun (WGS) entry which is preliminary data.</text>
</comment>
<dbReference type="InterPro" id="IPR036673">
    <property type="entry name" value="Cyanovirin-N_sf"/>
</dbReference>
<dbReference type="STRING" id="109264.A0A1F8ADI9"/>
<feature type="signal peptide" evidence="2">
    <location>
        <begin position="1"/>
        <end position="20"/>
    </location>
</feature>
<evidence type="ECO:0000256" key="1">
    <source>
        <dbReference type="SAM" id="MobiDB-lite"/>
    </source>
</evidence>
<evidence type="ECO:0000313" key="4">
    <source>
        <dbReference type="Proteomes" id="UP000179179"/>
    </source>
</evidence>
<dbReference type="GeneID" id="34445273"/>
<accession>A0A1F8ADI9</accession>